<proteinExistence type="predicted"/>
<accession>A2Q2J3</accession>
<dbReference type="ExpressionAtlas" id="A2Q2J3">
    <property type="expression patterns" value="differential"/>
</dbReference>
<dbReference type="PANTHER" id="PTHR31595:SF46">
    <property type="entry name" value="ACYL-COA--STEROL O-ACYLTRANSFERASE 1"/>
    <property type="match status" value="1"/>
</dbReference>
<evidence type="ECO:0000256" key="1">
    <source>
        <dbReference type="SAM" id="Phobius"/>
    </source>
</evidence>
<keyword evidence="1" id="KW-0472">Membrane</keyword>
<gene>
    <name evidence="2" type="ORF">MtrDRAFT_AC150891g59v2</name>
</gene>
<evidence type="ECO:0008006" key="3">
    <source>
        <dbReference type="Google" id="ProtNLM"/>
    </source>
</evidence>
<dbReference type="GO" id="GO:0008374">
    <property type="term" value="F:O-acyltransferase activity"/>
    <property type="evidence" value="ECO:0007669"/>
    <property type="project" value="InterPro"/>
</dbReference>
<reference evidence="2" key="1">
    <citation type="submission" date="2005-04" db="EMBL/GenBank/DDBJ databases">
        <authorList>
            <person name="Town C.D."/>
        </authorList>
    </citation>
    <scope>NUCLEOTIDE SEQUENCE</scope>
</reference>
<protein>
    <recommendedName>
        <fullName evidence="3">Transmembrane protein</fullName>
    </recommendedName>
</protein>
<dbReference type="InterPro" id="IPR044851">
    <property type="entry name" value="Wax_synthase"/>
</dbReference>
<dbReference type="PANTHER" id="PTHR31595">
    <property type="entry name" value="LONG-CHAIN-ALCOHOL O-FATTY-ACYLTRANSFERASE 3-RELATED"/>
    <property type="match status" value="1"/>
</dbReference>
<dbReference type="AlphaFoldDB" id="A2Q2J3"/>
<organism evidence="2">
    <name type="scientific">Medicago truncatula</name>
    <name type="common">Barrel medic</name>
    <name type="synonym">Medicago tribuloides</name>
    <dbReference type="NCBI Taxonomy" id="3880"/>
    <lineage>
        <taxon>Eukaryota</taxon>
        <taxon>Viridiplantae</taxon>
        <taxon>Streptophyta</taxon>
        <taxon>Embryophyta</taxon>
        <taxon>Tracheophyta</taxon>
        <taxon>Spermatophyta</taxon>
        <taxon>Magnoliopsida</taxon>
        <taxon>eudicotyledons</taxon>
        <taxon>Gunneridae</taxon>
        <taxon>Pentapetalae</taxon>
        <taxon>rosids</taxon>
        <taxon>fabids</taxon>
        <taxon>Fabales</taxon>
        <taxon>Fabaceae</taxon>
        <taxon>Papilionoideae</taxon>
        <taxon>50 kb inversion clade</taxon>
        <taxon>NPAAA clade</taxon>
        <taxon>Hologalegina</taxon>
        <taxon>IRL clade</taxon>
        <taxon>Trifolieae</taxon>
        <taxon>Medicago</taxon>
    </lineage>
</organism>
<sequence length="135" mass="15544">MTWKITKIPLISSSQNLHFSASRHHHQATNDSSISNSLSFSSLFLFNSASGSKFETKPTSKTQNTSTSFLQYAIKFVLLVKIYDYSDQIHPKITWVMYCFHIYFLLEIILAIVATLARTVFPFKPRFIIIIFLTN</sequence>
<feature type="transmembrane region" description="Helical" evidence="1">
    <location>
        <begin position="95"/>
        <end position="117"/>
    </location>
</feature>
<dbReference type="EMBL" id="AC150891">
    <property type="protein sequence ID" value="ABN06129.1"/>
    <property type="molecule type" value="Genomic_DNA"/>
</dbReference>
<name>A2Q2J3_MEDTR</name>
<keyword evidence="1" id="KW-1133">Transmembrane helix</keyword>
<reference evidence="2" key="2">
    <citation type="submission" date="2007-03" db="EMBL/GenBank/DDBJ databases">
        <authorList>
            <consortium name="The International Medicago Genome Annotation Group"/>
        </authorList>
    </citation>
    <scope>NUCLEOTIDE SEQUENCE</scope>
</reference>
<keyword evidence="1" id="KW-0812">Transmembrane</keyword>
<dbReference type="GO" id="GO:0006629">
    <property type="term" value="P:lipid metabolic process"/>
    <property type="evidence" value="ECO:0007669"/>
    <property type="project" value="InterPro"/>
</dbReference>
<evidence type="ECO:0000313" key="2">
    <source>
        <dbReference type="EMBL" id="ABN06129.1"/>
    </source>
</evidence>